<reference evidence="1 2" key="1">
    <citation type="journal article" date="2015" name="Genome Announc.">
        <title>Genomes of Geoalkalibacter ferrihydriticus Z-0531T and Geoalkalibacter subterraneus Red1T, Two Haloalkaliphilic Metal-Reducing Deltaproteobacteria.</title>
        <authorList>
            <person name="Badalamenti J.P."/>
            <person name="Krajmalnik-Brown R."/>
            <person name="Torres C.I."/>
            <person name="Bond D.R."/>
        </authorList>
    </citation>
    <scope>NUCLEOTIDE SEQUENCE [LARGE SCALE GENOMIC DNA]</scope>
    <source>
        <strain evidence="1 2">Red1</strain>
        <plasmid evidence="2">Plasmid pGSUB1</plasmid>
    </source>
</reference>
<dbReference type="RefSeq" id="WP_040202926.1">
    <property type="nucleotide sequence ID" value="NZ_CP010312.1"/>
</dbReference>
<gene>
    <name evidence="1" type="ORF">GSUB_17475</name>
</gene>
<dbReference type="Proteomes" id="UP000035036">
    <property type="component" value="Plasmid pGSUB1"/>
</dbReference>
<sequence>MSRRYLVTANVSFFVDLPYPENMADDQDLQDLVCCDPQGEMTDAEAVESAVTTAIRYCEVFVYGEDVEPAQCRVDDIDMRIEGFED</sequence>
<name>A0A0B5FLG0_9BACT</name>
<geneLocation type="plasmid" evidence="1 2">
    <name>pGSUB1</name>
</geneLocation>
<organism evidence="1 2">
    <name type="scientific">Geoalkalibacter subterraneus</name>
    <dbReference type="NCBI Taxonomy" id="483547"/>
    <lineage>
        <taxon>Bacteria</taxon>
        <taxon>Pseudomonadati</taxon>
        <taxon>Thermodesulfobacteriota</taxon>
        <taxon>Desulfuromonadia</taxon>
        <taxon>Desulfuromonadales</taxon>
        <taxon>Geoalkalibacteraceae</taxon>
        <taxon>Geoalkalibacter</taxon>
    </lineage>
</organism>
<dbReference type="HOGENOM" id="CLU_2493492_0_0_7"/>
<keyword evidence="1" id="KW-0614">Plasmid</keyword>
<dbReference type="KEGG" id="gsb:GSUB_17475"/>
<protein>
    <submittedName>
        <fullName evidence="1">Uncharacterized protein</fullName>
    </submittedName>
</protein>
<evidence type="ECO:0000313" key="1">
    <source>
        <dbReference type="EMBL" id="AJF08268.1"/>
    </source>
</evidence>
<accession>A0A0B5FLG0</accession>
<dbReference type="EMBL" id="CP010312">
    <property type="protein sequence ID" value="AJF08268.1"/>
    <property type="molecule type" value="Genomic_DNA"/>
</dbReference>
<dbReference type="AlphaFoldDB" id="A0A0B5FLG0"/>
<keyword evidence="2" id="KW-1185">Reference proteome</keyword>
<evidence type="ECO:0000313" key="2">
    <source>
        <dbReference type="Proteomes" id="UP000035036"/>
    </source>
</evidence>
<proteinExistence type="predicted"/>